<dbReference type="Proteomes" id="UP001596312">
    <property type="component" value="Unassembled WGS sequence"/>
</dbReference>
<dbReference type="EMBL" id="JBHSXQ010000002">
    <property type="protein sequence ID" value="MFC6904814.1"/>
    <property type="molecule type" value="Genomic_DNA"/>
</dbReference>
<organism evidence="2 3">
    <name type="scientific">Halalkalicoccus tibetensis</name>
    <dbReference type="NCBI Taxonomy" id="175632"/>
    <lineage>
        <taxon>Archaea</taxon>
        <taxon>Methanobacteriati</taxon>
        <taxon>Methanobacteriota</taxon>
        <taxon>Stenosarchaea group</taxon>
        <taxon>Halobacteria</taxon>
        <taxon>Halobacteriales</taxon>
        <taxon>Halococcaceae</taxon>
        <taxon>Halalkalicoccus</taxon>
    </lineage>
</organism>
<feature type="domain" description="DUF7573" evidence="1">
    <location>
        <begin position="10"/>
        <end position="47"/>
    </location>
</feature>
<gene>
    <name evidence="2" type="ORF">ACFQGH_06330</name>
</gene>
<protein>
    <recommendedName>
        <fullName evidence="1">DUF7573 domain-containing protein</fullName>
    </recommendedName>
</protein>
<evidence type="ECO:0000313" key="2">
    <source>
        <dbReference type="EMBL" id="MFC6904814.1"/>
    </source>
</evidence>
<reference evidence="2 3" key="1">
    <citation type="journal article" date="2019" name="Int. J. Syst. Evol. Microbiol.">
        <title>The Global Catalogue of Microorganisms (GCM) 10K type strain sequencing project: providing services to taxonomists for standard genome sequencing and annotation.</title>
        <authorList>
            <consortium name="The Broad Institute Genomics Platform"/>
            <consortium name="The Broad Institute Genome Sequencing Center for Infectious Disease"/>
            <person name="Wu L."/>
            <person name="Ma J."/>
        </authorList>
    </citation>
    <scope>NUCLEOTIDE SEQUENCE [LARGE SCALE GENOMIC DNA]</scope>
    <source>
        <strain evidence="2 3">CGMCC 1.3240</strain>
    </source>
</reference>
<dbReference type="AlphaFoldDB" id="A0ABD5V798"/>
<keyword evidence="3" id="KW-1185">Reference proteome</keyword>
<evidence type="ECO:0000313" key="3">
    <source>
        <dbReference type="Proteomes" id="UP001596312"/>
    </source>
</evidence>
<comment type="caution">
    <text evidence="2">The sequence shown here is derived from an EMBL/GenBank/DDBJ whole genome shotgun (WGS) entry which is preliminary data.</text>
</comment>
<name>A0ABD5V798_9EURY</name>
<dbReference type="Pfam" id="PF24458">
    <property type="entry name" value="DUF7573"/>
    <property type="match status" value="1"/>
</dbReference>
<dbReference type="InterPro" id="IPR055995">
    <property type="entry name" value="DUF7573"/>
</dbReference>
<sequence>MDEDAAEPLRPTYGWSPGPVACGRCGEPTRRRWREDDRLVCPACKSW</sequence>
<proteinExistence type="predicted"/>
<dbReference type="RefSeq" id="WP_340603328.1">
    <property type="nucleotide sequence ID" value="NZ_JBBMXV010000002.1"/>
</dbReference>
<evidence type="ECO:0000259" key="1">
    <source>
        <dbReference type="Pfam" id="PF24458"/>
    </source>
</evidence>
<accession>A0ABD5V798</accession>